<sequence length="150" mass="17764">MYKKPSFGEKKQYIEYISRPSSYAIIFKEDTSKIAVIQNGVRYFLPGSGIENGETKESCLHRELLEELGWEIEVQQYIGNAERYFYAEKEDIHYLNDGHFYICSKIRDYHVPTEDSYILHWVSSSEAQQLLVHDHQQWAVRQAMLVHKQK</sequence>
<keyword evidence="2" id="KW-0378">Hydrolase</keyword>
<keyword evidence="5" id="KW-1185">Reference proteome</keyword>
<dbReference type="Pfam" id="PF00293">
    <property type="entry name" value="NUDIX"/>
    <property type="match status" value="1"/>
</dbReference>
<organism evidence="4 5">
    <name type="scientific">Bacillus bruguierae</name>
    <dbReference type="NCBI Taxonomy" id="3127667"/>
    <lineage>
        <taxon>Bacteria</taxon>
        <taxon>Bacillati</taxon>
        <taxon>Bacillota</taxon>
        <taxon>Bacilli</taxon>
        <taxon>Bacillales</taxon>
        <taxon>Bacillaceae</taxon>
        <taxon>Bacillus</taxon>
    </lineage>
</organism>
<feature type="domain" description="Nudix hydrolase" evidence="3">
    <location>
        <begin position="17"/>
        <end position="145"/>
    </location>
</feature>
<dbReference type="Gene3D" id="3.90.79.10">
    <property type="entry name" value="Nucleoside Triphosphate Pyrophosphohydrolase"/>
    <property type="match status" value="1"/>
</dbReference>
<dbReference type="InterPro" id="IPR000086">
    <property type="entry name" value="NUDIX_hydrolase_dom"/>
</dbReference>
<dbReference type="PANTHER" id="PTHR43046:SF2">
    <property type="entry name" value="8-OXO-DGTP DIPHOSPHATASE-RELATED"/>
    <property type="match status" value="1"/>
</dbReference>
<dbReference type="PANTHER" id="PTHR43046">
    <property type="entry name" value="GDP-MANNOSE MANNOSYL HYDROLASE"/>
    <property type="match status" value="1"/>
</dbReference>
<reference evidence="4 5" key="1">
    <citation type="submission" date="2024-01" db="EMBL/GenBank/DDBJ databases">
        <title>Seven novel Bacillus-like species.</title>
        <authorList>
            <person name="Liu G."/>
        </authorList>
    </citation>
    <scope>NUCLEOTIDE SEQUENCE [LARGE SCALE GENOMIC DNA]</scope>
    <source>
        <strain evidence="4 5">FJAT-51639</strain>
    </source>
</reference>
<evidence type="ECO:0000313" key="4">
    <source>
        <dbReference type="EMBL" id="MEI4802493.1"/>
    </source>
</evidence>
<dbReference type="SUPFAM" id="SSF55811">
    <property type="entry name" value="Nudix"/>
    <property type="match status" value="1"/>
</dbReference>
<comment type="caution">
    <text evidence="4">The sequence shown here is derived from an EMBL/GenBank/DDBJ whole genome shotgun (WGS) entry which is preliminary data.</text>
</comment>
<dbReference type="InterPro" id="IPR015797">
    <property type="entry name" value="NUDIX_hydrolase-like_dom_sf"/>
</dbReference>
<dbReference type="CDD" id="cd04684">
    <property type="entry name" value="NUDIX_Hydrolase"/>
    <property type="match status" value="1"/>
</dbReference>
<dbReference type="Proteomes" id="UP001372526">
    <property type="component" value="Unassembled WGS sequence"/>
</dbReference>
<gene>
    <name evidence="4" type="ORF">WAZ07_14430</name>
</gene>
<evidence type="ECO:0000259" key="3">
    <source>
        <dbReference type="PROSITE" id="PS51462"/>
    </source>
</evidence>
<evidence type="ECO:0000256" key="1">
    <source>
        <dbReference type="ARBA" id="ARBA00001946"/>
    </source>
</evidence>
<proteinExistence type="predicted"/>
<protein>
    <submittedName>
        <fullName evidence="4">NUDIX domain-containing protein</fullName>
    </submittedName>
</protein>
<evidence type="ECO:0000256" key="2">
    <source>
        <dbReference type="ARBA" id="ARBA00022801"/>
    </source>
</evidence>
<name>A0ABU8FIH3_9BACI</name>
<dbReference type="RefSeq" id="WP_336473022.1">
    <property type="nucleotide sequence ID" value="NZ_JBAWSX010000008.1"/>
</dbReference>
<evidence type="ECO:0000313" key="5">
    <source>
        <dbReference type="Proteomes" id="UP001372526"/>
    </source>
</evidence>
<comment type="cofactor">
    <cofactor evidence="1">
        <name>Mg(2+)</name>
        <dbReference type="ChEBI" id="CHEBI:18420"/>
    </cofactor>
</comment>
<accession>A0ABU8FIH3</accession>
<dbReference type="EMBL" id="JBAWSX010000008">
    <property type="protein sequence ID" value="MEI4802493.1"/>
    <property type="molecule type" value="Genomic_DNA"/>
</dbReference>
<dbReference type="PROSITE" id="PS51462">
    <property type="entry name" value="NUDIX"/>
    <property type="match status" value="1"/>
</dbReference>